<evidence type="ECO:0000313" key="3">
    <source>
        <dbReference type="Proteomes" id="UP000588098"/>
    </source>
</evidence>
<accession>A0A7W9QG25</accession>
<gene>
    <name evidence="2" type="ORF">FHS42_006150</name>
</gene>
<evidence type="ECO:0000256" key="1">
    <source>
        <dbReference type="SAM" id="MobiDB-lite"/>
    </source>
</evidence>
<dbReference type="EMBL" id="JACHJL010000020">
    <property type="protein sequence ID" value="MBB5939058.1"/>
    <property type="molecule type" value="Genomic_DNA"/>
</dbReference>
<proteinExistence type="predicted"/>
<dbReference type="Proteomes" id="UP000588098">
    <property type="component" value="Unassembled WGS sequence"/>
</dbReference>
<dbReference type="AlphaFoldDB" id="A0A7W9QG25"/>
<protein>
    <submittedName>
        <fullName evidence="2">Uncharacterized protein</fullName>
    </submittedName>
</protein>
<feature type="compositionally biased region" description="Gly residues" evidence="1">
    <location>
        <begin position="13"/>
        <end position="23"/>
    </location>
</feature>
<evidence type="ECO:0000313" key="2">
    <source>
        <dbReference type="EMBL" id="MBB5939058.1"/>
    </source>
</evidence>
<reference evidence="2 3" key="1">
    <citation type="submission" date="2020-08" db="EMBL/GenBank/DDBJ databases">
        <title>Genomic Encyclopedia of Type Strains, Phase III (KMG-III): the genomes of soil and plant-associated and newly described type strains.</title>
        <authorList>
            <person name="Whitman W."/>
        </authorList>
    </citation>
    <scope>NUCLEOTIDE SEQUENCE [LARGE SCALE GENOMIC DNA]</scope>
    <source>
        <strain evidence="2 3">CECT 8305</strain>
    </source>
</reference>
<organism evidence="2 3">
    <name type="scientific">Streptomyces zagrosensis</name>
    <dbReference type="NCBI Taxonomy" id="1042984"/>
    <lineage>
        <taxon>Bacteria</taxon>
        <taxon>Bacillati</taxon>
        <taxon>Actinomycetota</taxon>
        <taxon>Actinomycetes</taxon>
        <taxon>Kitasatosporales</taxon>
        <taxon>Streptomycetaceae</taxon>
        <taxon>Streptomyces</taxon>
    </lineage>
</organism>
<keyword evidence="3" id="KW-1185">Reference proteome</keyword>
<sequence>MSLEAGTGQERAVGGGWEAGGMNDGDEQLLRGRVYDYGYGYDHPNPGPLPHRTYAVLVGGPLDGPLLDISGWRPEEIEDRVALTTELGRWPGGRALYDPPPAHRARRAAREWCAASTTPATHPDRRAHRARPSSEEFLVGLVTRGGQISMGDLATDAAGAGGAGPV</sequence>
<feature type="region of interest" description="Disordered" evidence="1">
    <location>
        <begin position="1"/>
        <end position="24"/>
    </location>
</feature>
<name>A0A7W9QG25_9ACTN</name>
<comment type="caution">
    <text evidence="2">The sequence shown here is derived from an EMBL/GenBank/DDBJ whole genome shotgun (WGS) entry which is preliminary data.</text>
</comment>